<dbReference type="EMBL" id="FSRM01000002">
    <property type="protein sequence ID" value="SIO45685.1"/>
    <property type="molecule type" value="Genomic_DNA"/>
</dbReference>
<evidence type="ECO:0000313" key="2">
    <source>
        <dbReference type="Proteomes" id="UP000184693"/>
    </source>
</evidence>
<dbReference type="RefSeq" id="WP_074266764.1">
    <property type="nucleotide sequence ID" value="NZ_FSRM01000002.1"/>
</dbReference>
<proteinExistence type="predicted"/>
<evidence type="ECO:0000313" key="1">
    <source>
        <dbReference type="EMBL" id="SIO45685.1"/>
    </source>
</evidence>
<sequence>MRDQTEIAKRFDSVTGHTLVDYFILHLPVQLLVVDIIGLDRRPVPAPTEFCLRAVEAGLVEDGNICEFLGVDLAYGRRLLRGLCDGDYLGTDAFGQYLLLRRGKELLRQGGEASPSDRRMYVLWDPIQRVVLDRTLVYTKQRAGPDGLMAPLPNAFARPLTEELDVGDINKLRAASSSVGDLGASSFEVLRVTGIHKSFGRYRQSVALIFAGPDGEQTFRLAINGSIDNDLTATCAKVGLPKLIGVDRAMANKPGVQAVRKRYRELICGNGQGPNVASLVQRRSILLLNLRGVNSRLAEERVDSLLAKKIEYEIELNGLEQELDRLPVVPVRCHEMEYYLFQALEKATRSITITTTNPSAAKIDGDVIKRLRSCLAQGVHISIYISDRIGENDPTLAIFDKLSRQGPLSVQFLQNDVRSVFEVEWDEGHVVFSNEPPFGQRRRPITPREFSGFYVSDGQAVARYRAAYLRFEPKDFLVRLRPVVSNLAGIVTPKRRARAVK</sequence>
<accession>A0A1N6JMX0</accession>
<dbReference type="AlphaFoldDB" id="A0A1N6JMX0"/>
<dbReference type="Proteomes" id="UP000184693">
    <property type="component" value="Unassembled WGS sequence"/>
</dbReference>
<organism evidence="1 2">
    <name type="scientific">Paraburkholderia phenazinium</name>
    <dbReference type="NCBI Taxonomy" id="60549"/>
    <lineage>
        <taxon>Bacteria</taxon>
        <taxon>Pseudomonadati</taxon>
        <taxon>Pseudomonadota</taxon>
        <taxon>Betaproteobacteria</taxon>
        <taxon>Burkholderiales</taxon>
        <taxon>Burkholderiaceae</taxon>
        <taxon>Paraburkholderia</taxon>
    </lineage>
</organism>
<protein>
    <submittedName>
        <fullName evidence="1">Uncharacterized protein</fullName>
    </submittedName>
</protein>
<gene>
    <name evidence="1" type="ORF">SAMN05444168_4693</name>
</gene>
<reference evidence="1 2" key="1">
    <citation type="submission" date="2016-11" db="EMBL/GenBank/DDBJ databases">
        <authorList>
            <person name="Jaros S."/>
            <person name="Januszkiewicz K."/>
            <person name="Wedrychowicz H."/>
        </authorList>
    </citation>
    <scope>NUCLEOTIDE SEQUENCE [LARGE SCALE GENOMIC DNA]</scope>
    <source>
        <strain evidence="1 2">GAS86</strain>
    </source>
</reference>
<name>A0A1N6JMX0_9BURK</name>